<organism evidence="4 5">
    <name type="scientific">Legionella busanensis</name>
    <dbReference type="NCBI Taxonomy" id="190655"/>
    <lineage>
        <taxon>Bacteria</taxon>
        <taxon>Pseudomonadati</taxon>
        <taxon>Pseudomonadota</taxon>
        <taxon>Gammaproteobacteria</taxon>
        <taxon>Legionellales</taxon>
        <taxon>Legionellaceae</taxon>
        <taxon>Legionella</taxon>
    </lineage>
</organism>
<dbReference type="Proteomes" id="UP000254794">
    <property type="component" value="Unassembled WGS sequence"/>
</dbReference>
<keyword evidence="3" id="KW-0812">Transmembrane</keyword>
<feature type="transmembrane region" description="Helical" evidence="3">
    <location>
        <begin position="39"/>
        <end position="58"/>
    </location>
</feature>
<evidence type="ECO:0000256" key="2">
    <source>
        <dbReference type="SAM" id="MobiDB-lite"/>
    </source>
</evidence>
<accession>A0A378JQB9</accession>
<sequence length="371" mass="41418">MTTTIKSALEGIGSGNGAWPIFGILSAVFNLAIGGTTAFILGSICSSAFLLISIPIAYKSYQNMKKQQQELEEKKERYENLLLANLNALLITMQQFKILNTDNAFTSLLEEKVIDLEQLDKDKNKLFSRFLQYLSFSTIFSAYNQLEPQLFAQLLRKHINQFLINESNIKSYSSEENKKINEATFQSFMGTFGTIAGGSAGLVGMLVGLGLMAGLSVMPWVGITVLIIATVAAIYMADMTARNTKLNISKADWCKQIKNLSNVTYRLNCELQKLNKPSQIIESESQASKDLNPNTTIINESKHKIDTQATSAKEPINVFNRSKRQPTVNQSTTKASSYSTYPHTMFSRDNNVKKGDAEIEFLTQENFLQQF</sequence>
<evidence type="ECO:0000313" key="4">
    <source>
        <dbReference type="EMBL" id="STX52369.1"/>
    </source>
</evidence>
<feature type="coiled-coil region" evidence="1">
    <location>
        <begin position="61"/>
        <end position="88"/>
    </location>
</feature>
<keyword evidence="1" id="KW-0175">Coiled coil</keyword>
<evidence type="ECO:0000256" key="1">
    <source>
        <dbReference type="SAM" id="Coils"/>
    </source>
</evidence>
<keyword evidence="3" id="KW-0472">Membrane</keyword>
<keyword evidence="3" id="KW-1133">Transmembrane helix</keyword>
<protein>
    <recommendedName>
        <fullName evidence="6">Transmembrane protein</fullName>
    </recommendedName>
</protein>
<evidence type="ECO:0008006" key="6">
    <source>
        <dbReference type="Google" id="ProtNLM"/>
    </source>
</evidence>
<feature type="transmembrane region" description="Helical" evidence="3">
    <location>
        <begin position="217"/>
        <end position="237"/>
    </location>
</feature>
<feature type="region of interest" description="Disordered" evidence="2">
    <location>
        <begin position="306"/>
        <end position="342"/>
    </location>
</feature>
<proteinExistence type="predicted"/>
<dbReference type="EMBL" id="UGOD01000001">
    <property type="protein sequence ID" value="STX52369.1"/>
    <property type="molecule type" value="Genomic_DNA"/>
</dbReference>
<dbReference type="AlphaFoldDB" id="A0A378JQB9"/>
<keyword evidence="5" id="KW-1185">Reference proteome</keyword>
<dbReference type="RefSeq" id="WP_115331933.1">
    <property type="nucleotide sequence ID" value="NZ_CAAAHP010000006.1"/>
</dbReference>
<reference evidence="4 5" key="1">
    <citation type="submission" date="2018-06" db="EMBL/GenBank/DDBJ databases">
        <authorList>
            <consortium name="Pathogen Informatics"/>
            <person name="Doyle S."/>
        </authorList>
    </citation>
    <scope>NUCLEOTIDE SEQUENCE [LARGE SCALE GENOMIC DNA]</scope>
    <source>
        <strain evidence="4 5">NCTC13316</strain>
    </source>
</reference>
<gene>
    <name evidence="4" type="ORF">NCTC13316_02482</name>
</gene>
<feature type="transmembrane region" description="Helical" evidence="3">
    <location>
        <begin position="12"/>
        <end position="33"/>
    </location>
</feature>
<dbReference type="OrthoDB" id="5653342at2"/>
<name>A0A378JQB9_9GAMM</name>
<feature type="compositionally biased region" description="Polar residues" evidence="2">
    <location>
        <begin position="325"/>
        <end position="342"/>
    </location>
</feature>
<evidence type="ECO:0000313" key="5">
    <source>
        <dbReference type="Proteomes" id="UP000254794"/>
    </source>
</evidence>
<evidence type="ECO:0000256" key="3">
    <source>
        <dbReference type="SAM" id="Phobius"/>
    </source>
</evidence>
<feature type="transmembrane region" description="Helical" evidence="3">
    <location>
        <begin position="188"/>
        <end position="211"/>
    </location>
</feature>